<organism evidence="3 4">
    <name type="scientific">Gemmata algarum</name>
    <dbReference type="NCBI Taxonomy" id="2975278"/>
    <lineage>
        <taxon>Bacteria</taxon>
        <taxon>Pseudomonadati</taxon>
        <taxon>Planctomycetota</taxon>
        <taxon>Planctomycetia</taxon>
        <taxon>Gemmatales</taxon>
        <taxon>Gemmataceae</taxon>
        <taxon>Gemmata</taxon>
    </lineage>
</organism>
<evidence type="ECO:0000256" key="1">
    <source>
        <dbReference type="SAM" id="SignalP"/>
    </source>
</evidence>
<dbReference type="Pfam" id="PF06439">
    <property type="entry name" value="3keto-disac_hyd"/>
    <property type="match status" value="1"/>
</dbReference>
<evidence type="ECO:0000259" key="2">
    <source>
        <dbReference type="Pfam" id="PF06439"/>
    </source>
</evidence>
<evidence type="ECO:0000313" key="4">
    <source>
        <dbReference type="Proteomes" id="UP001272242"/>
    </source>
</evidence>
<feature type="domain" description="3-keto-alpha-glucoside-1,2-lyase/3-keto-2-hydroxy-glucal hydratase" evidence="2">
    <location>
        <begin position="34"/>
        <end position="252"/>
    </location>
</feature>
<accession>A0ABU5EW27</accession>
<dbReference type="Proteomes" id="UP001272242">
    <property type="component" value="Unassembled WGS sequence"/>
</dbReference>
<evidence type="ECO:0000313" key="3">
    <source>
        <dbReference type="EMBL" id="MDY3559506.1"/>
    </source>
</evidence>
<dbReference type="EMBL" id="JAXBLV010000110">
    <property type="protein sequence ID" value="MDY3559506.1"/>
    <property type="molecule type" value="Genomic_DNA"/>
</dbReference>
<sequence length="256" mass="27963">MKPLSVVACAALLGSLFPAARADLPKPETFDDAGFVSIFDGKTLGGWKVSAKTGHSGKSKNKSGGKWEIKDGAIVGSQDEPGNGGIVITEKEYGDFEVALEMNNDDGPDSGLFLRSTDTGKCYQAMIDYHKGGNLLGIYGEGIGGKPHVRNFDFGKDVTEIVVPSKQADGGFKCPVKAEDWKAFWKPGEWNELRARIEGNPPKITTWIKGVKFMEYQDTEKRLADKGGIALQVHGGGDYTKQFVRYRNIRVKELKK</sequence>
<dbReference type="InterPro" id="IPR010496">
    <property type="entry name" value="AL/BT2_dom"/>
</dbReference>
<reference evidence="4" key="1">
    <citation type="journal article" date="2023" name="Mar. Drugs">
        <title>Gemmata algarum, a Novel Planctomycete Isolated from an Algal Mat, Displays Antimicrobial Activity.</title>
        <authorList>
            <person name="Kumar G."/>
            <person name="Kallscheuer N."/>
            <person name="Kashif M."/>
            <person name="Ahamad S."/>
            <person name="Jagadeeshwari U."/>
            <person name="Pannikurungottu S."/>
            <person name="Haufschild T."/>
            <person name="Kabuu M."/>
            <person name="Sasikala C."/>
            <person name="Jogler C."/>
            <person name="Ramana C."/>
        </authorList>
    </citation>
    <scope>NUCLEOTIDE SEQUENCE [LARGE SCALE GENOMIC DNA]</scope>
    <source>
        <strain evidence="4">JC673</strain>
    </source>
</reference>
<feature type="signal peptide" evidence="1">
    <location>
        <begin position="1"/>
        <end position="22"/>
    </location>
</feature>
<protein>
    <submittedName>
        <fullName evidence="3">DUF1080 domain-containing protein</fullName>
    </submittedName>
</protein>
<proteinExistence type="predicted"/>
<dbReference type="Gene3D" id="2.60.120.560">
    <property type="entry name" value="Exo-inulinase, domain 1"/>
    <property type="match status" value="1"/>
</dbReference>
<dbReference type="RefSeq" id="WP_320686255.1">
    <property type="nucleotide sequence ID" value="NZ_JAXBLV010000110.1"/>
</dbReference>
<comment type="caution">
    <text evidence="3">The sequence shown here is derived from an EMBL/GenBank/DDBJ whole genome shotgun (WGS) entry which is preliminary data.</text>
</comment>
<keyword evidence="1" id="KW-0732">Signal</keyword>
<gene>
    <name evidence="3" type="ORF">R5W23_000499</name>
</gene>
<feature type="chain" id="PRO_5046984036" evidence="1">
    <location>
        <begin position="23"/>
        <end position="256"/>
    </location>
</feature>
<keyword evidence="4" id="KW-1185">Reference proteome</keyword>
<name>A0ABU5EW27_9BACT</name>